<protein>
    <submittedName>
        <fullName evidence="6">Efflux RND transporter periplasmic adaptor subunit</fullName>
    </submittedName>
</protein>
<dbReference type="EMBL" id="VCKW01000003">
    <property type="protein sequence ID" value="TMR07231.1"/>
    <property type="molecule type" value="Genomic_DNA"/>
</dbReference>
<dbReference type="GO" id="GO:0030313">
    <property type="term" value="C:cell envelope"/>
    <property type="evidence" value="ECO:0007669"/>
    <property type="project" value="UniProtKB-SubCell"/>
</dbReference>
<dbReference type="Pfam" id="PF01471">
    <property type="entry name" value="PG_binding_1"/>
    <property type="match status" value="1"/>
</dbReference>
<feature type="transmembrane region" description="Helical" evidence="4">
    <location>
        <begin position="34"/>
        <end position="53"/>
    </location>
</feature>
<dbReference type="InterPro" id="IPR036365">
    <property type="entry name" value="PGBD-like_sf"/>
</dbReference>
<keyword evidence="4" id="KW-0812">Transmembrane</keyword>
<proteinExistence type="predicted"/>
<dbReference type="InterPro" id="IPR006311">
    <property type="entry name" value="TAT_signal"/>
</dbReference>
<reference evidence="6 7" key="1">
    <citation type="submission" date="2019-05" db="EMBL/GenBank/DDBJ databases">
        <title>Draft genome sequence of Actinomadura sp. 14C53.</title>
        <authorList>
            <person name="Saricaoglu S."/>
            <person name="Isik K."/>
        </authorList>
    </citation>
    <scope>NUCLEOTIDE SEQUENCE [LARGE SCALE GENOMIC DNA]</scope>
    <source>
        <strain evidence="6 7">14C53</strain>
    </source>
</reference>
<dbReference type="Proteomes" id="UP000309174">
    <property type="component" value="Unassembled WGS sequence"/>
</dbReference>
<comment type="subcellular location">
    <subcellularLocation>
        <location evidence="1">Cell envelope</location>
    </subcellularLocation>
</comment>
<dbReference type="AlphaFoldDB" id="A0A5C4JKG9"/>
<dbReference type="PROSITE" id="PS51318">
    <property type="entry name" value="TAT"/>
    <property type="match status" value="1"/>
</dbReference>
<evidence type="ECO:0000256" key="4">
    <source>
        <dbReference type="SAM" id="Phobius"/>
    </source>
</evidence>
<dbReference type="Gene3D" id="2.40.420.20">
    <property type="match status" value="1"/>
</dbReference>
<dbReference type="InterPro" id="IPR050465">
    <property type="entry name" value="UPF0194_transport"/>
</dbReference>
<evidence type="ECO:0000256" key="2">
    <source>
        <dbReference type="ARBA" id="ARBA00023054"/>
    </source>
</evidence>
<dbReference type="PANTHER" id="PTHR32347:SF23">
    <property type="entry name" value="BLL5650 PROTEIN"/>
    <property type="match status" value="1"/>
</dbReference>
<evidence type="ECO:0000313" key="6">
    <source>
        <dbReference type="EMBL" id="TMR07231.1"/>
    </source>
</evidence>
<dbReference type="InterPro" id="IPR002477">
    <property type="entry name" value="Peptidoglycan-bd-like"/>
</dbReference>
<keyword evidence="2" id="KW-0175">Coiled coil</keyword>
<keyword evidence="7" id="KW-1185">Reference proteome</keyword>
<dbReference type="Gene3D" id="1.10.101.10">
    <property type="entry name" value="PGBD-like superfamily/PGBD"/>
    <property type="match status" value="1"/>
</dbReference>
<comment type="caution">
    <text evidence="6">The sequence shown here is derived from an EMBL/GenBank/DDBJ whole genome shotgun (WGS) entry which is preliminary data.</text>
</comment>
<dbReference type="PANTHER" id="PTHR32347">
    <property type="entry name" value="EFFLUX SYSTEM COMPONENT YKNX-RELATED"/>
    <property type="match status" value="1"/>
</dbReference>
<organism evidence="6 7">
    <name type="scientific">Actinomadura soli</name>
    <dbReference type="NCBI Taxonomy" id="2508997"/>
    <lineage>
        <taxon>Bacteria</taxon>
        <taxon>Bacillati</taxon>
        <taxon>Actinomycetota</taxon>
        <taxon>Actinomycetes</taxon>
        <taxon>Streptosporangiales</taxon>
        <taxon>Thermomonosporaceae</taxon>
        <taxon>Actinomadura</taxon>
    </lineage>
</organism>
<evidence type="ECO:0000256" key="3">
    <source>
        <dbReference type="SAM" id="MobiDB-lite"/>
    </source>
</evidence>
<keyword evidence="4" id="KW-0472">Membrane</keyword>
<feature type="domain" description="Peptidoglycan binding-like" evidence="5">
    <location>
        <begin position="147"/>
        <end position="196"/>
    </location>
</feature>
<keyword evidence="4" id="KW-1133">Transmembrane helix</keyword>
<dbReference type="InterPro" id="IPR036366">
    <property type="entry name" value="PGBDSf"/>
</dbReference>
<accession>A0A5C4JKG9</accession>
<feature type="compositionally biased region" description="Basic and acidic residues" evidence="3">
    <location>
        <begin position="1"/>
        <end position="17"/>
    </location>
</feature>
<dbReference type="RefSeq" id="WP_138643155.1">
    <property type="nucleotide sequence ID" value="NZ_VCKW01000003.1"/>
</dbReference>
<name>A0A5C4JKG9_9ACTN</name>
<evidence type="ECO:0000259" key="5">
    <source>
        <dbReference type="Pfam" id="PF01471"/>
    </source>
</evidence>
<evidence type="ECO:0000256" key="1">
    <source>
        <dbReference type="ARBA" id="ARBA00004196"/>
    </source>
</evidence>
<dbReference type="SUPFAM" id="SSF47090">
    <property type="entry name" value="PGBD-like"/>
    <property type="match status" value="1"/>
</dbReference>
<sequence>MLKSEPDNPVREDDPSPRRGLPGRHSRRLPRRRVLLGGTAVLAIGAAGAVYALQGDGGAPAQSDSALPTAKVVRTDMAQTAKVDGTLGFANAYTVLAGAGGRITWLPAVGAVVERGEAVYGADGEKVPLLYGTTPFWRELQQGMSKGRDVKVLEANLHALGYGDGAMTVDTEFTWATSQAVRKWQHDLRLTQTGTVKPGDVVVQPGALRVAKVQAILGGPAAGTVLTASGNDRVVTVKLPVSQQTLAKKGGAVRVTLPGDKTVTARVSSVGTVATAGTNSSGSQTGTGTENATVPVTITLDEPGSAGRLDGAPVTVGFTSAAHENVLAVPVNALLASAGGAYSVNVVESGGTVRSVPVKLGIFDGDRVEVSGNLTPGMSVQVPRS</sequence>
<gene>
    <name evidence="6" type="ORF">ETD83_01120</name>
</gene>
<feature type="region of interest" description="Disordered" evidence="3">
    <location>
        <begin position="1"/>
        <end position="29"/>
    </location>
</feature>
<dbReference type="OrthoDB" id="3268648at2"/>
<evidence type="ECO:0000313" key="7">
    <source>
        <dbReference type="Proteomes" id="UP000309174"/>
    </source>
</evidence>